<accession>A0A454A0U5</accession>
<evidence type="ECO:0000313" key="2">
    <source>
        <dbReference type="Proteomes" id="UP000009182"/>
    </source>
</evidence>
<protein>
    <submittedName>
        <fullName evidence="1">Uncharacterized protein</fullName>
    </submittedName>
</protein>
<dbReference type="AlphaFoldDB" id="A0A454A0U5"/>
<name>A0A454A0U5_ECOL5</name>
<dbReference type="KEGG" id="ecp:ECP_0016"/>
<sequence>MLLLGFVSRENSNLRLASSDVNLTEVFSRYQRRHYGGDTDDDQGDNHRLMLLHCSLLLDLSVSKRHSTCVLHIGGLGLMVKYHSGLFSICRSANA</sequence>
<reference evidence="1 2" key="1">
    <citation type="journal article" date="2006" name="Mol. Microbiol.">
        <title>Role of pathogenicity island-associated integrases in the genome plasticity of uropathogenic Escherichia coli strain 536.</title>
        <authorList>
            <person name="Hochhut B."/>
            <person name="Wilde C."/>
            <person name="Balling G."/>
            <person name="Middendorf B."/>
            <person name="Dobrindt U."/>
            <person name="Brzuszkiewicz E."/>
            <person name="Gottschalk G."/>
            <person name="Carniel E."/>
            <person name="Hacker J."/>
        </authorList>
    </citation>
    <scope>NUCLEOTIDE SEQUENCE [LARGE SCALE GENOMIC DNA]</scope>
    <source>
        <strain evidence="2">536 / UPEC</strain>
    </source>
</reference>
<proteinExistence type="predicted"/>
<dbReference type="Proteomes" id="UP000009182">
    <property type="component" value="Chromosome"/>
</dbReference>
<organism evidence="1 2">
    <name type="scientific">Escherichia coli O6:K15:H31 (strain 536 / UPEC)</name>
    <dbReference type="NCBI Taxonomy" id="362663"/>
    <lineage>
        <taxon>Bacteria</taxon>
        <taxon>Pseudomonadati</taxon>
        <taxon>Pseudomonadota</taxon>
        <taxon>Gammaproteobacteria</taxon>
        <taxon>Enterobacterales</taxon>
        <taxon>Enterobacteriaceae</taxon>
        <taxon>Escherichia</taxon>
    </lineage>
</organism>
<evidence type="ECO:0000313" key="1">
    <source>
        <dbReference type="EMBL" id="ABG68058.1"/>
    </source>
</evidence>
<gene>
    <name evidence="1" type="ordered locus">ECP_0016</name>
</gene>
<dbReference type="EMBL" id="CP000247">
    <property type="protein sequence ID" value="ABG68058.1"/>
    <property type="molecule type" value="Genomic_DNA"/>
</dbReference>